<gene>
    <name evidence="2" type="ORF">K435DRAFT_367580</name>
</gene>
<reference evidence="2 3" key="1">
    <citation type="journal article" date="2019" name="Nat. Ecol. Evol.">
        <title>Megaphylogeny resolves global patterns of mushroom evolution.</title>
        <authorList>
            <person name="Varga T."/>
            <person name="Krizsan K."/>
            <person name="Foldi C."/>
            <person name="Dima B."/>
            <person name="Sanchez-Garcia M."/>
            <person name="Sanchez-Ramirez S."/>
            <person name="Szollosi G.J."/>
            <person name="Szarkandi J.G."/>
            <person name="Papp V."/>
            <person name="Albert L."/>
            <person name="Andreopoulos W."/>
            <person name="Angelini C."/>
            <person name="Antonin V."/>
            <person name="Barry K.W."/>
            <person name="Bougher N.L."/>
            <person name="Buchanan P."/>
            <person name="Buyck B."/>
            <person name="Bense V."/>
            <person name="Catcheside P."/>
            <person name="Chovatia M."/>
            <person name="Cooper J."/>
            <person name="Damon W."/>
            <person name="Desjardin D."/>
            <person name="Finy P."/>
            <person name="Geml J."/>
            <person name="Haridas S."/>
            <person name="Hughes K."/>
            <person name="Justo A."/>
            <person name="Karasinski D."/>
            <person name="Kautmanova I."/>
            <person name="Kiss B."/>
            <person name="Kocsube S."/>
            <person name="Kotiranta H."/>
            <person name="LaButti K.M."/>
            <person name="Lechner B.E."/>
            <person name="Liimatainen K."/>
            <person name="Lipzen A."/>
            <person name="Lukacs Z."/>
            <person name="Mihaltcheva S."/>
            <person name="Morgado L.N."/>
            <person name="Niskanen T."/>
            <person name="Noordeloos M.E."/>
            <person name="Ohm R.A."/>
            <person name="Ortiz-Santana B."/>
            <person name="Ovrebo C."/>
            <person name="Racz N."/>
            <person name="Riley R."/>
            <person name="Savchenko A."/>
            <person name="Shiryaev A."/>
            <person name="Soop K."/>
            <person name="Spirin V."/>
            <person name="Szebenyi C."/>
            <person name="Tomsovsky M."/>
            <person name="Tulloss R.E."/>
            <person name="Uehling J."/>
            <person name="Grigoriev I.V."/>
            <person name="Vagvolgyi C."/>
            <person name="Papp T."/>
            <person name="Martin F.M."/>
            <person name="Miettinen O."/>
            <person name="Hibbett D.S."/>
            <person name="Nagy L.G."/>
        </authorList>
    </citation>
    <scope>NUCLEOTIDE SEQUENCE [LARGE SCALE GENOMIC DNA]</scope>
    <source>
        <strain evidence="2 3">CBS 962.96</strain>
    </source>
</reference>
<feature type="region of interest" description="Disordered" evidence="1">
    <location>
        <begin position="78"/>
        <end position="148"/>
    </location>
</feature>
<protein>
    <submittedName>
        <fullName evidence="2">Uncharacterized protein</fullName>
    </submittedName>
</protein>
<name>A0A4S8LBX5_DENBC</name>
<accession>A0A4S8LBX5</accession>
<keyword evidence="3" id="KW-1185">Reference proteome</keyword>
<dbReference type="EMBL" id="ML179503">
    <property type="protein sequence ID" value="THU86334.1"/>
    <property type="molecule type" value="Genomic_DNA"/>
</dbReference>
<evidence type="ECO:0000256" key="1">
    <source>
        <dbReference type="SAM" id="MobiDB-lite"/>
    </source>
</evidence>
<feature type="compositionally biased region" description="Basic residues" evidence="1">
    <location>
        <begin position="109"/>
        <end position="118"/>
    </location>
</feature>
<evidence type="ECO:0000313" key="3">
    <source>
        <dbReference type="Proteomes" id="UP000297245"/>
    </source>
</evidence>
<organism evidence="2 3">
    <name type="scientific">Dendrothele bispora (strain CBS 962.96)</name>
    <dbReference type="NCBI Taxonomy" id="1314807"/>
    <lineage>
        <taxon>Eukaryota</taxon>
        <taxon>Fungi</taxon>
        <taxon>Dikarya</taxon>
        <taxon>Basidiomycota</taxon>
        <taxon>Agaricomycotina</taxon>
        <taxon>Agaricomycetes</taxon>
        <taxon>Agaricomycetidae</taxon>
        <taxon>Agaricales</taxon>
        <taxon>Agaricales incertae sedis</taxon>
        <taxon>Dendrothele</taxon>
    </lineage>
</organism>
<dbReference type="AlphaFoldDB" id="A0A4S8LBX5"/>
<sequence>MHHTVAEFMNFGDLRELPNYLCFVSFLITHKKWYFTEVIKYIPSDDNNWIERRALSAFHTYGPWRNEDARDIFILRQKSRPGDGNDNDSGDGSGSFDGGPNPDDSLGFSRRRSARGKGFRTNTRDESLRASPPSPPPRNTLPPDEWMGPHLVPDEVRLELIELLRDVNRHSRGLARANRRLLFYSVLLRHRSPVYPSCIAAVY</sequence>
<proteinExistence type="predicted"/>
<dbReference type="Proteomes" id="UP000297245">
    <property type="component" value="Unassembled WGS sequence"/>
</dbReference>
<evidence type="ECO:0000313" key="2">
    <source>
        <dbReference type="EMBL" id="THU86334.1"/>
    </source>
</evidence>